<dbReference type="InterPro" id="IPR001647">
    <property type="entry name" value="HTH_TetR"/>
</dbReference>
<dbReference type="InterPro" id="IPR050109">
    <property type="entry name" value="HTH-type_TetR-like_transc_reg"/>
</dbReference>
<feature type="DNA-binding region" description="H-T-H motif" evidence="4">
    <location>
        <begin position="40"/>
        <end position="59"/>
    </location>
</feature>
<evidence type="ECO:0000313" key="7">
    <source>
        <dbReference type="Proteomes" id="UP001164390"/>
    </source>
</evidence>
<dbReference type="KEGG" id="sgrg:L0C25_00285"/>
<keyword evidence="7" id="KW-1185">Reference proteome</keyword>
<dbReference type="GO" id="GO:0000976">
    <property type="term" value="F:transcription cis-regulatory region binding"/>
    <property type="evidence" value="ECO:0007669"/>
    <property type="project" value="TreeGrafter"/>
</dbReference>
<dbReference type="SUPFAM" id="SSF48498">
    <property type="entry name" value="Tetracyclin repressor-like, C-terminal domain"/>
    <property type="match status" value="1"/>
</dbReference>
<evidence type="ECO:0000256" key="4">
    <source>
        <dbReference type="PROSITE-ProRule" id="PRU00335"/>
    </source>
</evidence>
<organism evidence="6 7">
    <name type="scientific">Solicola gregarius</name>
    <dbReference type="NCBI Taxonomy" id="2908642"/>
    <lineage>
        <taxon>Bacteria</taxon>
        <taxon>Bacillati</taxon>
        <taxon>Actinomycetota</taxon>
        <taxon>Actinomycetes</taxon>
        <taxon>Propionibacteriales</taxon>
        <taxon>Nocardioidaceae</taxon>
        <taxon>Solicola</taxon>
    </lineage>
</organism>
<dbReference type="InterPro" id="IPR009057">
    <property type="entry name" value="Homeodomain-like_sf"/>
</dbReference>
<dbReference type="PANTHER" id="PTHR30055">
    <property type="entry name" value="HTH-TYPE TRANSCRIPTIONAL REGULATOR RUTR"/>
    <property type="match status" value="1"/>
</dbReference>
<keyword evidence="2 4" id="KW-0238">DNA-binding</keyword>
<keyword evidence="1" id="KW-0805">Transcription regulation</keyword>
<dbReference type="SUPFAM" id="SSF46689">
    <property type="entry name" value="Homeodomain-like"/>
    <property type="match status" value="1"/>
</dbReference>
<proteinExistence type="predicted"/>
<keyword evidence="3" id="KW-0804">Transcription</keyword>
<gene>
    <name evidence="6" type="ORF">L0C25_00285</name>
</gene>
<accession>A0AA46YLJ3</accession>
<dbReference type="PROSITE" id="PS50977">
    <property type="entry name" value="HTH_TETR_2"/>
    <property type="match status" value="1"/>
</dbReference>
<sequence length="236" mass="25290">MTTAPSAPRTARAIAREQLTRAILDSARQQLAKVGPGQLSLRAVARELGMASSAVYRYFASRDELLTALIIEAYDELGTATERADAGVTRRSSYALRWEEACHAIRAWAVAHPHDYALLYGSPVPGYAAPTDTITPAFRVTRVITGIMIDASAAGVRPAAPQVPVSRRAHSTIAGLRELAEGALDDAAALAILRAWSVVIGTLTLELFGHIVGAVDDYDAYFEHVVKQLGVDLGLR</sequence>
<evidence type="ECO:0000313" key="6">
    <source>
        <dbReference type="EMBL" id="UYM05561.1"/>
    </source>
</evidence>
<dbReference type="EMBL" id="CP094970">
    <property type="protein sequence ID" value="UYM05561.1"/>
    <property type="molecule type" value="Genomic_DNA"/>
</dbReference>
<reference evidence="6" key="1">
    <citation type="submission" date="2022-01" db="EMBL/GenBank/DDBJ databases">
        <title>Nocardioidaceae gen. sp. A5X3R13.</title>
        <authorList>
            <person name="Lopez Marin M.A."/>
            <person name="Uhlik O."/>
        </authorList>
    </citation>
    <scope>NUCLEOTIDE SEQUENCE</scope>
    <source>
        <strain evidence="6">A5X3R13</strain>
    </source>
</reference>
<protein>
    <submittedName>
        <fullName evidence="6">TetR/AcrR family transcriptional regulator</fullName>
    </submittedName>
</protein>
<dbReference type="Gene3D" id="1.10.357.10">
    <property type="entry name" value="Tetracycline Repressor, domain 2"/>
    <property type="match status" value="1"/>
</dbReference>
<evidence type="ECO:0000256" key="1">
    <source>
        <dbReference type="ARBA" id="ARBA00023015"/>
    </source>
</evidence>
<evidence type="ECO:0000259" key="5">
    <source>
        <dbReference type="PROSITE" id="PS50977"/>
    </source>
</evidence>
<feature type="domain" description="HTH tetR-type" evidence="5">
    <location>
        <begin position="17"/>
        <end position="77"/>
    </location>
</feature>
<dbReference type="AlphaFoldDB" id="A0AA46YLJ3"/>
<evidence type="ECO:0000256" key="2">
    <source>
        <dbReference type="ARBA" id="ARBA00023125"/>
    </source>
</evidence>
<dbReference type="GO" id="GO:0003700">
    <property type="term" value="F:DNA-binding transcription factor activity"/>
    <property type="evidence" value="ECO:0007669"/>
    <property type="project" value="TreeGrafter"/>
</dbReference>
<dbReference type="PANTHER" id="PTHR30055:SF243">
    <property type="entry name" value="HTH-TYPE TRANSCRIPTIONAL REGULATOR RV1816"/>
    <property type="match status" value="1"/>
</dbReference>
<name>A0AA46YLJ3_9ACTN</name>
<dbReference type="InterPro" id="IPR036271">
    <property type="entry name" value="Tet_transcr_reg_TetR-rel_C_sf"/>
</dbReference>
<dbReference type="Pfam" id="PF00440">
    <property type="entry name" value="TetR_N"/>
    <property type="match status" value="1"/>
</dbReference>
<dbReference type="Proteomes" id="UP001164390">
    <property type="component" value="Chromosome"/>
</dbReference>
<dbReference type="PRINTS" id="PR00455">
    <property type="entry name" value="HTHTETR"/>
</dbReference>
<evidence type="ECO:0000256" key="3">
    <source>
        <dbReference type="ARBA" id="ARBA00023163"/>
    </source>
</evidence>
<dbReference type="InterPro" id="IPR025996">
    <property type="entry name" value="MT1864/Rv1816-like_C"/>
</dbReference>
<dbReference type="Pfam" id="PF13305">
    <property type="entry name" value="TetR_C_33"/>
    <property type="match status" value="1"/>
</dbReference>
<dbReference type="RefSeq" id="WP_271634377.1">
    <property type="nucleotide sequence ID" value="NZ_CP094970.1"/>
</dbReference>